<dbReference type="InterPro" id="IPR016181">
    <property type="entry name" value="Acyl_CoA_acyltransferase"/>
</dbReference>
<dbReference type="Gene3D" id="3.40.630.30">
    <property type="match status" value="1"/>
</dbReference>
<dbReference type="SUPFAM" id="SSF55729">
    <property type="entry name" value="Acyl-CoA N-acyltransferases (Nat)"/>
    <property type="match status" value="1"/>
</dbReference>
<evidence type="ECO:0000313" key="2">
    <source>
        <dbReference type="EMBL" id="QJD93161.1"/>
    </source>
</evidence>
<keyword evidence="3" id="KW-1185">Reference proteome</keyword>
<evidence type="ECO:0000259" key="1">
    <source>
        <dbReference type="PROSITE" id="PS51186"/>
    </source>
</evidence>
<dbReference type="Pfam" id="PF13673">
    <property type="entry name" value="Acetyltransf_10"/>
    <property type="match status" value="1"/>
</dbReference>
<dbReference type="Proteomes" id="UP000503117">
    <property type="component" value="Chromosome"/>
</dbReference>
<reference evidence="2 3" key="1">
    <citation type="submission" date="2020-04" db="EMBL/GenBank/DDBJ databases">
        <title>Genome sequencing of novel species.</title>
        <authorList>
            <person name="Heo J."/>
            <person name="Kim S.-J."/>
            <person name="Kim J.-S."/>
            <person name="Hong S.-B."/>
            <person name="Kwon S.-W."/>
        </authorList>
    </citation>
    <scope>NUCLEOTIDE SEQUENCE [LARGE SCALE GENOMIC DNA]</scope>
    <source>
        <strain evidence="2 3">AF9R3</strain>
    </source>
</reference>
<protein>
    <submittedName>
        <fullName evidence="2">GNAT family N-acetyltransferase</fullName>
    </submittedName>
</protein>
<accession>A0ABX6MFP1</accession>
<dbReference type="PROSITE" id="PS51186">
    <property type="entry name" value="GNAT"/>
    <property type="match status" value="1"/>
</dbReference>
<gene>
    <name evidence="2" type="ORF">HH213_25590</name>
</gene>
<feature type="domain" description="N-acetyltransferase" evidence="1">
    <location>
        <begin position="1"/>
        <end position="126"/>
    </location>
</feature>
<evidence type="ECO:0000313" key="3">
    <source>
        <dbReference type="Proteomes" id="UP000503117"/>
    </source>
</evidence>
<dbReference type="EMBL" id="CP051684">
    <property type="protein sequence ID" value="QJD93161.1"/>
    <property type="molecule type" value="Genomic_DNA"/>
</dbReference>
<sequence>MNIAIASPSDLADITALYAEAGYGAAIDPADTILVAKDEAQLVGVVRLCPEQGVTVLRGMQIRSVYQRQGIGAQLLAACRPYLDQHASYCLPYAHLLPFYGAAGFTVTDNVELPDFLAQRLEFYLARGQAVIAMQRPPGIRTRS</sequence>
<name>A0ABX6MFP1_9BURK</name>
<dbReference type="RefSeq" id="WP_169114124.1">
    <property type="nucleotide sequence ID" value="NZ_CP051684.1"/>
</dbReference>
<organism evidence="2 3">
    <name type="scientific">Duganella dendranthematis</name>
    <dbReference type="NCBI Taxonomy" id="2728021"/>
    <lineage>
        <taxon>Bacteria</taxon>
        <taxon>Pseudomonadati</taxon>
        <taxon>Pseudomonadota</taxon>
        <taxon>Betaproteobacteria</taxon>
        <taxon>Burkholderiales</taxon>
        <taxon>Oxalobacteraceae</taxon>
        <taxon>Telluria group</taxon>
        <taxon>Duganella</taxon>
    </lineage>
</organism>
<dbReference type="CDD" id="cd04301">
    <property type="entry name" value="NAT_SF"/>
    <property type="match status" value="1"/>
</dbReference>
<proteinExistence type="predicted"/>
<dbReference type="InterPro" id="IPR000182">
    <property type="entry name" value="GNAT_dom"/>
</dbReference>